<dbReference type="PANTHER" id="PTHR40465:SF1">
    <property type="entry name" value="DUF6534 DOMAIN-CONTAINING PROTEIN"/>
    <property type="match status" value="1"/>
</dbReference>
<gene>
    <name evidence="4" type="ORF">EDB92DRAFT_1307899</name>
</gene>
<dbReference type="Pfam" id="PF20152">
    <property type="entry name" value="DUF6534"/>
    <property type="match status" value="1"/>
</dbReference>
<evidence type="ECO:0000256" key="1">
    <source>
        <dbReference type="SAM" id="MobiDB-lite"/>
    </source>
</evidence>
<evidence type="ECO:0000259" key="3">
    <source>
        <dbReference type="Pfam" id="PF20152"/>
    </source>
</evidence>
<organism evidence="4 5">
    <name type="scientific">Lactarius akahatsu</name>
    <dbReference type="NCBI Taxonomy" id="416441"/>
    <lineage>
        <taxon>Eukaryota</taxon>
        <taxon>Fungi</taxon>
        <taxon>Dikarya</taxon>
        <taxon>Basidiomycota</taxon>
        <taxon>Agaricomycotina</taxon>
        <taxon>Agaricomycetes</taxon>
        <taxon>Russulales</taxon>
        <taxon>Russulaceae</taxon>
        <taxon>Lactarius</taxon>
    </lineage>
</organism>
<feature type="region of interest" description="Disordered" evidence="1">
    <location>
        <begin position="256"/>
        <end position="277"/>
    </location>
</feature>
<feature type="transmembrane region" description="Helical" evidence="2">
    <location>
        <begin position="20"/>
        <end position="44"/>
    </location>
</feature>
<evidence type="ECO:0000313" key="5">
    <source>
        <dbReference type="Proteomes" id="UP001201163"/>
    </source>
</evidence>
<dbReference type="AlphaFoldDB" id="A0AAD4QGK3"/>
<reference evidence="4" key="1">
    <citation type="submission" date="2022-01" db="EMBL/GenBank/DDBJ databases">
        <title>Comparative genomics reveals a dynamic genome evolution in the ectomycorrhizal milk-cap (Lactarius) mushrooms.</title>
        <authorList>
            <consortium name="DOE Joint Genome Institute"/>
            <person name="Lebreton A."/>
            <person name="Tang N."/>
            <person name="Kuo A."/>
            <person name="LaButti K."/>
            <person name="Drula E."/>
            <person name="Barry K."/>
            <person name="Clum A."/>
            <person name="Lipzen A."/>
            <person name="Mousain D."/>
            <person name="Ng V."/>
            <person name="Wang R."/>
            <person name="Wang X."/>
            <person name="Dai Y."/>
            <person name="Henrissat B."/>
            <person name="Grigoriev I.V."/>
            <person name="Guerin-Laguette A."/>
            <person name="Yu F."/>
            <person name="Martin F.M."/>
        </authorList>
    </citation>
    <scope>NUCLEOTIDE SEQUENCE</scope>
    <source>
        <strain evidence="4">QP</strain>
    </source>
</reference>
<dbReference type="PANTHER" id="PTHR40465">
    <property type="entry name" value="CHROMOSOME 1, WHOLE GENOME SHOTGUN SEQUENCE"/>
    <property type="match status" value="1"/>
</dbReference>
<feature type="transmembrane region" description="Helical" evidence="2">
    <location>
        <begin position="56"/>
        <end position="79"/>
    </location>
</feature>
<keyword evidence="5" id="KW-1185">Reference proteome</keyword>
<dbReference type="Proteomes" id="UP001201163">
    <property type="component" value="Unassembled WGS sequence"/>
</dbReference>
<feature type="transmembrane region" description="Helical" evidence="2">
    <location>
        <begin position="163"/>
        <end position="185"/>
    </location>
</feature>
<accession>A0AAD4QGK3</accession>
<proteinExistence type="predicted"/>
<feature type="transmembrane region" description="Helical" evidence="2">
    <location>
        <begin position="94"/>
        <end position="115"/>
    </location>
</feature>
<evidence type="ECO:0000313" key="4">
    <source>
        <dbReference type="EMBL" id="KAH8997925.1"/>
    </source>
</evidence>
<evidence type="ECO:0000256" key="2">
    <source>
        <dbReference type="SAM" id="Phobius"/>
    </source>
</evidence>
<dbReference type="InterPro" id="IPR045339">
    <property type="entry name" value="DUF6534"/>
</dbReference>
<feature type="compositionally biased region" description="Polar residues" evidence="1">
    <location>
        <begin position="263"/>
        <end position="277"/>
    </location>
</feature>
<keyword evidence="2" id="KW-0812">Transmembrane</keyword>
<comment type="caution">
    <text evidence="4">The sequence shown here is derived from an EMBL/GenBank/DDBJ whole genome shotgun (WGS) entry which is preliminary data.</text>
</comment>
<sequence>MAESSESPTASPEVIKLASPLLFGTVFNWVLYGVLCVQIYVYSYNFRTDRQFVKSLVYFVFLVETIQTALTGADVYYWFVAGFGNVEHLGNSHFAPVAVTILTTVVSFIVQGYFCYRIWVLNSRSSWVCWIIAVAAVTQSVAAVWAGIKPLMLGKYVVSKTALYLWAISSALVDILIAVAMTLLLKRASGNFSSFVLIRVVRLTIETNTLTATLAITTLVLYVTFPNELYYTYTVAIFGKVYSNTLLIAPAPRSLSGLAPSQRRPSISQHLSSSREH</sequence>
<name>A0AAD4QGK3_9AGAM</name>
<protein>
    <recommendedName>
        <fullName evidence="3">DUF6534 domain-containing protein</fullName>
    </recommendedName>
</protein>
<feature type="domain" description="DUF6534" evidence="3">
    <location>
        <begin position="170"/>
        <end position="248"/>
    </location>
</feature>
<keyword evidence="2" id="KW-1133">Transmembrane helix</keyword>
<dbReference type="EMBL" id="JAKELL010000006">
    <property type="protein sequence ID" value="KAH8997925.1"/>
    <property type="molecule type" value="Genomic_DNA"/>
</dbReference>
<feature type="transmembrane region" description="Helical" evidence="2">
    <location>
        <begin position="127"/>
        <end position="148"/>
    </location>
</feature>
<keyword evidence="2" id="KW-0472">Membrane</keyword>